<dbReference type="EMBL" id="GDQN01003167">
    <property type="protein sequence ID" value="JAT87887.1"/>
    <property type="molecule type" value="Transcribed_RNA"/>
</dbReference>
<dbReference type="SMART" id="SM00211">
    <property type="entry name" value="TY"/>
    <property type="match status" value="2"/>
</dbReference>
<organism evidence="5">
    <name type="scientific">Pectinophora gossypiella</name>
    <name type="common">Cotton pink bollworm</name>
    <name type="synonym">Depressaria gossypiella</name>
    <dbReference type="NCBI Taxonomy" id="13191"/>
    <lineage>
        <taxon>Eukaryota</taxon>
        <taxon>Metazoa</taxon>
        <taxon>Ecdysozoa</taxon>
        <taxon>Arthropoda</taxon>
        <taxon>Hexapoda</taxon>
        <taxon>Insecta</taxon>
        <taxon>Pterygota</taxon>
        <taxon>Neoptera</taxon>
        <taxon>Endopterygota</taxon>
        <taxon>Lepidoptera</taxon>
        <taxon>Glossata</taxon>
        <taxon>Ditrysia</taxon>
        <taxon>Gelechioidea</taxon>
        <taxon>Gelechiidae</taxon>
        <taxon>Apatetrinae</taxon>
        <taxon>Pectinophora</taxon>
    </lineage>
</organism>
<keyword evidence="1 2" id="KW-1015">Disulfide bond</keyword>
<name>A0A1E1WLT8_PECGO</name>
<evidence type="ECO:0000256" key="1">
    <source>
        <dbReference type="ARBA" id="ARBA00023157"/>
    </source>
</evidence>
<feature type="disulfide bond" evidence="2">
    <location>
        <begin position="391"/>
        <end position="411"/>
    </location>
</feature>
<sequence>MDGLKSILLVYLLFYLRCVCGSTILCESGFCRTYRFETGCAVTASECSINNATHTGLSMLSPTVCNCCEFCLPFYGEDQHCSRGGPGMGTNVGRCGPGLSCVASDDGFSYCRRMESECHSAQDDYEARHEAGDVGVLESPPICDAKGRFAHFDCVPTQTCYCQSDEGDRIFGEVLNLGAVTTQNMHCGCSKMHEKIEKNIASGLRFPVVGPRCTSDGNFNPIQCLNRTCYCVDKITGRIDGDHSINLDYEPIKALSCYDATLDLFPSQSQGEAPYNYTTPCLEDLREKIEFILKSEEDGYNVDLFNNLAGCLPDGTYSRIRTTRSGSRICVDETRHQLGDYEALPGTQQFEDMDCKCAQTTAIMKALNERPVCCNNGNFRTIQCRRGLCRCVDSDGKQYGRESDTVTSLSCYKPDWRNLNSTDCYAR</sequence>
<dbReference type="Pfam" id="PF00086">
    <property type="entry name" value="Thyroglobulin_1"/>
    <property type="match status" value="2"/>
</dbReference>
<feature type="domain" description="Thyroglobulin type-1" evidence="4">
    <location>
        <begin position="365"/>
        <end position="411"/>
    </location>
</feature>
<comment type="caution">
    <text evidence="2">Lacks conserved residue(s) required for the propagation of feature annotation.</text>
</comment>
<dbReference type="InterPro" id="IPR000716">
    <property type="entry name" value="Thyroglobulin_1"/>
</dbReference>
<evidence type="ECO:0000256" key="3">
    <source>
        <dbReference type="SAM" id="SignalP"/>
    </source>
</evidence>
<dbReference type="AlphaFoldDB" id="A0A1E1WLT8"/>
<dbReference type="InterPro" id="IPR036857">
    <property type="entry name" value="Thyroglobulin_1_sf"/>
</dbReference>
<evidence type="ECO:0000259" key="4">
    <source>
        <dbReference type="PROSITE" id="PS51162"/>
    </source>
</evidence>
<reference evidence="5" key="1">
    <citation type="submission" date="2015-09" db="EMBL/GenBank/DDBJ databases">
        <title>De novo assembly of Pectinophora gossypiella (Pink Bollworm) gut transcriptome.</title>
        <authorList>
            <person name="Tassone E.E."/>
        </authorList>
    </citation>
    <scope>NUCLEOTIDE SEQUENCE</scope>
</reference>
<feature type="chain" id="PRO_5009115453" description="Thyroglobulin type-1 domain-containing protein" evidence="3">
    <location>
        <begin position="22"/>
        <end position="427"/>
    </location>
</feature>
<proteinExistence type="predicted"/>
<feature type="domain" description="Thyroglobulin type-1" evidence="4">
    <location>
        <begin position="186"/>
        <end position="257"/>
    </location>
</feature>
<dbReference type="SUPFAM" id="SSF57610">
    <property type="entry name" value="Thyroglobulin type-1 domain"/>
    <property type="match status" value="3"/>
</dbReference>
<dbReference type="PROSITE" id="PS51162">
    <property type="entry name" value="THYROGLOBULIN_1_2"/>
    <property type="match status" value="2"/>
</dbReference>
<feature type="signal peptide" evidence="3">
    <location>
        <begin position="1"/>
        <end position="21"/>
    </location>
</feature>
<accession>A0A1E1WLT8</accession>
<evidence type="ECO:0000256" key="2">
    <source>
        <dbReference type="PROSITE-ProRule" id="PRU00500"/>
    </source>
</evidence>
<keyword evidence="3" id="KW-0732">Signal</keyword>
<evidence type="ECO:0000313" key="5">
    <source>
        <dbReference type="EMBL" id="JAT87887.1"/>
    </source>
</evidence>
<dbReference type="OrthoDB" id="1725934at2759"/>
<dbReference type="Gene3D" id="4.10.800.10">
    <property type="entry name" value="Thyroglobulin type-1"/>
    <property type="match status" value="2"/>
</dbReference>
<protein>
    <recommendedName>
        <fullName evidence="4">Thyroglobulin type-1 domain-containing protein</fullName>
    </recommendedName>
</protein>
<gene>
    <name evidence="5" type="ORF">g.12322</name>
</gene>